<protein>
    <submittedName>
        <fullName evidence="1">Uncharacterized protein</fullName>
    </submittedName>
</protein>
<reference evidence="2" key="1">
    <citation type="submission" date="2016-11" db="EMBL/GenBank/DDBJ databases">
        <authorList>
            <person name="Shukria A."/>
            <person name="Stevens D.C."/>
        </authorList>
    </citation>
    <scope>NUCLEOTIDE SEQUENCE [LARGE SCALE GENOMIC DNA]</scope>
    <source>
        <strain evidence="2">Cbfe23</strain>
    </source>
</reference>
<name>A0A1L9B0L3_9BACT</name>
<accession>A0A1L9B0L3</accession>
<sequence length="66" mass="7281">MLAERLHLSGILVVVFAMATARRAADIIPARVRIPSYAVWEFAVFVLNVLAFMQQLAPSAHSREAS</sequence>
<gene>
    <name evidence="1" type="ORF">BON30_37800</name>
</gene>
<comment type="caution">
    <text evidence="1">The sequence shown here is derived from an EMBL/GenBank/DDBJ whole genome shotgun (WGS) entry which is preliminary data.</text>
</comment>
<proteinExistence type="predicted"/>
<dbReference type="EMBL" id="MPIN01000013">
    <property type="protein sequence ID" value="OJH35802.1"/>
    <property type="molecule type" value="Genomic_DNA"/>
</dbReference>
<reference evidence="1 2" key="2">
    <citation type="submission" date="2016-12" db="EMBL/GenBank/DDBJ databases">
        <title>Draft Genome Sequence of Cystobacter ferrugineus Strain Cbfe23.</title>
        <authorList>
            <person name="Akbar S."/>
            <person name="Dowd S.E."/>
            <person name="Stevens D.C."/>
        </authorList>
    </citation>
    <scope>NUCLEOTIDE SEQUENCE [LARGE SCALE GENOMIC DNA]</scope>
    <source>
        <strain evidence="1 2">Cbfe23</strain>
    </source>
</reference>
<dbReference type="STRING" id="83449.BON30_37800"/>
<dbReference type="AlphaFoldDB" id="A0A1L9B0L3"/>
<evidence type="ECO:0000313" key="2">
    <source>
        <dbReference type="Proteomes" id="UP000182229"/>
    </source>
</evidence>
<keyword evidence="2" id="KW-1185">Reference proteome</keyword>
<organism evidence="1 2">
    <name type="scientific">Cystobacter ferrugineus</name>
    <dbReference type="NCBI Taxonomy" id="83449"/>
    <lineage>
        <taxon>Bacteria</taxon>
        <taxon>Pseudomonadati</taxon>
        <taxon>Myxococcota</taxon>
        <taxon>Myxococcia</taxon>
        <taxon>Myxococcales</taxon>
        <taxon>Cystobacterineae</taxon>
        <taxon>Archangiaceae</taxon>
        <taxon>Cystobacter</taxon>
    </lineage>
</organism>
<evidence type="ECO:0000313" key="1">
    <source>
        <dbReference type="EMBL" id="OJH35802.1"/>
    </source>
</evidence>
<dbReference type="Proteomes" id="UP000182229">
    <property type="component" value="Unassembled WGS sequence"/>
</dbReference>